<dbReference type="KEGG" id="mfeu:H1D33_29505"/>
<dbReference type="AlphaFoldDB" id="A0A7L6B644"/>
<reference evidence="3" key="1">
    <citation type="submission" date="2020-07" db="EMBL/GenBank/DDBJ databases">
        <title>A new Micromonospora strain with potent antibiotic activity isolated from the microbiome of a mid-Atlantic deep-sea sponge.</title>
        <authorList>
            <person name="Back C.R."/>
            <person name="Stennett H.L."/>
            <person name="Williams S.E."/>
            <person name="Wang L."/>
            <person name="Ojeda Gomez J."/>
            <person name="Abdulle O.M."/>
            <person name="Duffy T."/>
            <person name="Hendry K.R."/>
            <person name="Powell D."/>
            <person name="Stach J.E."/>
            <person name="Essex-Lopresti A.E."/>
            <person name="Willis C.L."/>
            <person name="Curnow P."/>
            <person name="Race P.R."/>
        </authorList>
    </citation>
    <scope>NUCLEOTIDE SEQUENCE [LARGE SCALE GENOMIC DNA]</scope>
    <source>
        <strain evidence="3">28ISP2-46</strain>
    </source>
</reference>
<accession>A0A7L6B644</accession>
<evidence type="ECO:0000313" key="2">
    <source>
        <dbReference type="EMBL" id="QLQ37305.2"/>
    </source>
</evidence>
<dbReference type="Proteomes" id="UP000510844">
    <property type="component" value="Chromosome"/>
</dbReference>
<feature type="signal peptide" evidence="1">
    <location>
        <begin position="1"/>
        <end position="25"/>
    </location>
</feature>
<gene>
    <name evidence="2" type="ORF">H1D33_29505</name>
</gene>
<proteinExistence type="predicted"/>
<dbReference type="RefSeq" id="WP_246411757.1">
    <property type="nucleotide sequence ID" value="NZ_CP059322.2"/>
</dbReference>
<feature type="chain" id="PRO_5041206196" description="DUF732 domain-containing protein" evidence="1">
    <location>
        <begin position="26"/>
        <end position="145"/>
    </location>
</feature>
<keyword evidence="3" id="KW-1185">Reference proteome</keyword>
<protein>
    <recommendedName>
        <fullName evidence="4">DUF732 domain-containing protein</fullName>
    </recommendedName>
</protein>
<keyword evidence="1" id="KW-0732">Signal</keyword>
<evidence type="ECO:0008006" key="4">
    <source>
        <dbReference type="Google" id="ProtNLM"/>
    </source>
</evidence>
<sequence length="145" mass="16236">MRKRLRIVCGLALAGVLALPVAVLGVHVTHPRDEAGYLAHLKQYGDRQTDQPLRVLPPTADLVAEGDAACDWLRGQPYALWRHDARYGDLAVYERYLEQVGDRPPTWGTALPDLRSVTGGAWTYLCPADRELRQPRRNPFAPKPD</sequence>
<reference evidence="2 3" key="2">
    <citation type="journal article" date="2021" name="Mar. Drugs">
        <title>A New Micromonospora Strain with Antibiotic Activity Isolated from the Microbiome of a Mid-Atlantic Deep-Sea Sponge.</title>
        <authorList>
            <person name="Back C.R."/>
            <person name="Stennett H.L."/>
            <person name="Williams S.E."/>
            <person name="Wang L."/>
            <person name="Ojeda Gomez J."/>
            <person name="Abdulle O.M."/>
            <person name="Duffy T."/>
            <person name="Neal C."/>
            <person name="Mantell J."/>
            <person name="Jepson M.A."/>
            <person name="Hendry K.R."/>
            <person name="Powell D."/>
            <person name="Stach J.E.M."/>
            <person name="Essex-Lopresti A.E."/>
            <person name="Willis C.L."/>
            <person name="Curnow P."/>
            <person name="Race P.R."/>
        </authorList>
    </citation>
    <scope>NUCLEOTIDE SEQUENCE [LARGE SCALE GENOMIC DNA]</scope>
    <source>
        <strain evidence="2 3">28ISP2-46</strain>
    </source>
</reference>
<evidence type="ECO:0000313" key="3">
    <source>
        <dbReference type="Proteomes" id="UP000510844"/>
    </source>
</evidence>
<dbReference type="EMBL" id="CP059322">
    <property type="protein sequence ID" value="QLQ37305.2"/>
    <property type="molecule type" value="Genomic_DNA"/>
</dbReference>
<evidence type="ECO:0000256" key="1">
    <source>
        <dbReference type="SAM" id="SignalP"/>
    </source>
</evidence>
<name>A0A7L6B644_9ACTN</name>
<organism evidence="2 3">
    <name type="scientific">Micromonospora robiginosa</name>
    <dbReference type="NCBI Taxonomy" id="2749844"/>
    <lineage>
        <taxon>Bacteria</taxon>
        <taxon>Bacillati</taxon>
        <taxon>Actinomycetota</taxon>
        <taxon>Actinomycetes</taxon>
        <taxon>Micromonosporales</taxon>
        <taxon>Micromonosporaceae</taxon>
        <taxon>Micromonospora</taxon>
    </lineage>
</organism>